<accession>A0A5B7CHY9</accession>
<keyword evidence="2" id="KW-1185">Reference proteome</keyword>
<comment type="caution">
    <text evidence="1">The sequence shown here is derived from an EMBL/GenBank/DDBJ whole genome shotgun (WGS) entry which is preliminary data.</text>
</comment>
<gene>
    <name evidence="1" type="ORF">E2C01_000627</name>
</gene>
<dbReference type="Proteomes" id="UP000324222">
    <property type="component" value="Unassembled WGS sequence"/>
</dbReference>
<sequence>MKRKGHGRGGGGRRLREETFERRKRNRKWVDEKQVEYRSELVKFNNSKTRCHFENKWSKSGNVCEVVTY</sequence>
<evidence type="ECO:0000313" key="1">
    <source>
        <dbReference type="EMBL" id="MPC08056.1"/>
    </source>
</evidence>
<dbReference type="EMBL" id="VSRR010000016">
    <property type="protein sequence ID" value="MPC08056.1"/>
    <property type="molecule type" value="Genomic_DNA"/>
</dbReference>
<name>A0A5B7CHY9_PORTR</name>
<organism evidence="1 2">
    <name type="scientific">Portunus trituberculatus</name>
    <name type="common">Swimming crab</name>
    <name type="synonym">Neptunus trituberculatus</name>
    <dbReference type="NCBI Taxonomy" id="210409"/>
    <lineage>
        <taxon>Eukaryota</taxon>
        <taxon>Metazoa</taxon>
        <taxon>Ecdysozoa</taxon>
        <taxon>Arthropoda</taxon>
        <taxon>Crustacea</taxon>
        <taxon>Multicrustacea</taxon>
        <taxon>Malacostraca</taxon>
        <taxon>Eumalacostraca</taxon>
        <taxon>Eucarida</taxon>
        <taxon>Decapoda</taxon>
        <taxon>Pleocyemata</taxon>
        <taxon>Brachyura</taxon>
        <taxon>Eubrachyura</taxon>
        <taxon>Portunoidea</taxon>
        <taxon>Portunidae</taxon>
        <taxon>Portuninae</taxon>
        <taxon>Portunus</taxon>
    </lineage>
</organism>
<reference evidence="1 2" key="1">
    <citation type="submission" date="2019-05" db="EMBL/GenBank/DDBJ databases">
        <title>Another draft genome of Portunus trituberculatus and its Hox gene families provides insights of decapod evolution.</title>
        <authorList>
            <person name="Jeong J.-H."/>
            <person name="Song I."/>
            <person name="Kim S."/>
            <person name="Choi T."/>
            <person name="Kim D."/>
            <person name="Ryu S."/>
            <person name="Kim W."/>
        </authorList>
    </citation>
    <scope>NUCLEOTIDE SEQUENCE [LARGE SCALE GENOMIC DNA]</scope>
    <source>
        <tissue evidence="1">Muscle</tissue>
    </source>
</reference>
<proteinExistence type="predicted"/>
<dbReference type="AlphaFoldDB" id="A0A5B7CHY9"/>
<evidence type="ECO:0000313" key="2">
    <source>
        <dbReference type="Proteomes" id="UP000324222"/>
    </source>
</evidence>
<protein>
    <submittedName>
        <fullName evidence="1">Uncharacterized protein</fullName>
    </submittedName>
</protein>